<dbReference type="Proteomes" id="UP000825729">
    <property type="component" value="Unassembled WGS sequence"/>
</dbReference>
<feature type="region of interest" description="Disordered" evidence="6">
    <location>
        <begin position="131"/>
        <end position="150"/>
    </location>
</feature>
<evidence type="ECO:0000256" key="4">
    <source>
        <dbReference type="ARBA" id="ARBA00022528"/>
    </source>
</evidence>
<keyword evidence="8" id="KW-1185">Reference proteome</keyword>
<organism evidence="7 8">
    <name type="scientific">Aristolochia fimbriata</name>
    <name type="common">White veined hardy Dutchman's pipe vine</name>
    <dbReference type="NCBI Taxonomy" id="158543"/>
    <lineage>
        <taxon>Eukaryota</taxon>
        <taxon>Viridiplantae</taxon>
        <taxon>Streptophyta</taxon>
        <taxon>Embryophyta</taxon>
        <taxon>Tracheophyta</taxon>
        <taxon>Spermatophyta</taxon>
        <taxon>Magnoliopsida</taxon>
        <taxon>Magnoliidae</taxon>
        <taxon>Piperales</taxon>
        <taxon>Aristolochiaceae</taxon>
        <taxon>Aristolochia</taxon>
    </lineage>
</organism>
<comment type="caution">
    <text evidence="7">The sequence shown here is derived from an EMBL/GenBank/DDBJ whole genome shotgun (WGS) entry which is preliminary data.</text>
</comment>
<evidence type="ECO:0000256" key="6">
    <source>
        <dbReference type="SAM" id="MobiDB-lite"/>
    </source>
</evidence>
<evidence type="ECO:0000256" key="3">
    <source>
        <dbReference type="ARBA" id="ARBA00021456"/>
    </source>
</evidence>
<evidence type="ECO:0000256" key="5">
    <source>
        <dbReference type="ARBA" id="ARBA00022640"/>
    </source>
</evidence>
<dbReference type="GO" id="GO:0009507">
    <property type="term" value="C:chloroplast"/>
    <property type="evidence" value="ECO:0007669"/>
    <property type="project" value="UniProtKB-SubCell"/>
</dbReference>
<reference evidence="7 8" key="1">
    <citation type="submission" date="2021-07" db="EMBL/GenBank/DDBJ databases">
        <title>The Aristolochia fimbriata genome: insights into angiosperm evolution, floral development and chemical biosynthesis.</title>
        <authorList>
            <person name="Jiao Y."/>
        </authorList>
    </citation>
    <scope>NUCLEOTIDE SEQUENCE [LARGE SCALE GENOMIC DNA]</scope>
    <source>
        <strain evidence="7">IBCAS-2021</strain>
        <tissue evidence="7">Leaf</tissue>
    </source>
</reference>
<keyword evidence="5" id="KW-0934">Plastid</keyword>
<sequence length="206" mass="21891">MPRGAAVRQRMQALSGMIGRKASVGGFSSPPSNPRAQPWTGGGNYQAGVRYPSSPSRKRWILGAVRIDPCSAVANALSIPPGEYVRKNENSKELTGARTSGGACGLDMPRILLKERGAFGNADTGGAWLSSARATAGDKPEEGEDDVKSSCPLCPGRHTCYNGRDKGSRSREGELTPKTRPQFGLQAATRLHEAGIASNRRSAIRR</sequence>
<comment type="similarity">
    <text evidence="2">Belongs to the ycf68 family.</text>
</comment>
<keyword evidence="4" id="KW-0150">Chloroplast</keyword>
<protein>
    <recommendedName>
        <fullName evidence="3">Uncharacterized protein ycf68</fullName>
    </recommendedName>
</protein>
<feature type="region of interest" description="Disordered" evidence="6">
    <location>
        <begin position="159"/>
        <end position="182"/>
    </location>
</feature>
<evidence type="ECO:0000313" key="8">
    <source>
        <dbReference type="Proteomes" id="UP000825729"/>
    </source>
</evidence>
<evidence type="ECO:0000256" key="1">
    <source>
        <dbReference type="ARBA" id="ARBA00004229"/>
    </source>
</evidence>
<dbReference type="InterPro" id="IPR022546">
    <property type="entry name" value="Uncharacterised_Ycf68"/>
</dbReference>
<proteinExistence type="inferred from homology"/>
<gene>
    <name evidence="7" type="ORF">H6P81_021344</name>
</gene>
<name>A0AAV7DQ62_ARIFI</name>
<evidence type="ECO:0000313" key="7">
    <source>
        <dbReference type="EMBL" id="KAG9438712.1"/>
    </source>
</evidence>
<evidence type="ECO:0000256" key="2">
    <source>
        <dbReference type="ARBA" id="ARBA00007638"/>
    </source>
</evidence>
<feature type="compositionally biased region" description="Basic and acidic residues" evidence="6">
    <location>
        <begin position="163"/>
        <end position="177"/>
    </location>
</feature>
<accession>A0AAV7DQ62</accession>
<dbReference type="PANTHER" id="PTHR34890">
    <property type="entry name" value="ORF16-LACZ FUSION PROTEIN-RELATED"/>
    <property type="match status" value="1"/>
</dbReference>
<feature type="region of interest" description="Disordered" evidence="6">
    <location>
        <begin position="21"/>
        <end position="50"/>
    </location>
</feature>
<dbReference type="EMBL" id="JAINDJ010000018">
    <property type="protein sequence ID" value="KAG9438712.1"/>
    <property type="molecule type" value="Genomic_DNA"/>
</dbReference>
<dbReference type="AlphaFoldDB" id="A0AAV7DQ62"/>
<comment type="subcellular location">
    <subcellularLocation>
        <location evidence="1">Plastid</location>
        <location evidence="1">Chloroplast</location>
    </subcellularLocation>
</comment>